<dbReference type="InterPro" id="IPR029045">
    <property type="entry name" value="ClpP/crotonase-like_dom_sf"/>
</dbReference>
<sequence length="263" mass="28794">MSDTKEPRITTERRDHLFLIGLNRPAKMNAFDRQMLRELAEAYTAYEEDDQLWCAVVFPHGEHTTSGLDLGDVGPAVAQGAPLFPEGMVDPFGLREPRRSKPVIMAARGWCLTIGLELMLASDIRLAAPGTKFAQIEIKRGIFPFGGGTLRLPQVAGWGDAMRYLLTGDEFEADEARRMGVVQEVVEADALVDRAVELGDRVASQAPLGVQATLETARVAVEDGQQAAAETLLPKAAAIMQTEDAQEGLQSFLERREANFKGR</sequence>
<organism evidence="2 3">
    <name type="scientific">Persicimonas caeni</name>
    <dbReference type="NCBI Taxonomy" id="2292766"/>
    <lineage>
        <taxon>Bacteria</taxon>
        <taxon>Deltaproteobacteria</taxon>
        <taxon>Bradymonadales</taxon>
        <taxon>Bradymonadaceae</taxon>
        <taxon>Persicimonas</taxon>
    </lineage>
</organism>
<dbReference type="NCBIfam" id="NF005126">
    <property type="entry name" value="PRK06563.1"/>
    <property type="match status" value="1"/>
</dbReference>
<dbReference type="Gene3D" id="3.90.226.10">
    <property type="entry name" value="2-enoyl-CoA Hydratase, Chain A, domain 1"/>
    <property type="match status" value="1"/>
</dbReference>
<accession>A0A5B8Y7T4</accession>
<dbReference type="Pfam" id="PF00378">
    <property type="entry name" value="ECH_1"/>
    <property type="match status" value="1"/>
</dbReference>
<evidence type="ECO:0000256" key="1">
    <source>
        <dbReference type="ARBA" id="ARBA00005254"/>
    </source>
</evidence>
<reference evidence="2 3" key="1">
    <citation type="submission" date="2019-06" db="EMBL/GenBank/DDBJ databases">
        <title>Persicimonas caeni gen. nov., sp. nov., a predatory bacterium isolated from solar saltern.</title>
        <authorList>
            <person name="Wang S."/>
        </authorList>
    </citation>
    <scope>NUCLEOTIDE SEQUENCE [LARGE SCALE GENOMIC DNA]</scope>
    <source>
        <strain evidence="2 3">YN101</strain>
    </source>
</reference>
<dbReference type="PANTHER" id="PTHR43802">
    <property type="entry name" value="ENOYL-COA HYDRATASE"/>
    <property type="match status" value="1"/>
</dbReference>
<dbReference type="Proteomes" id="UP000315995">
    <property type="component" value="Chromosome"/>
</dbReference>
<dbReference type="SUPFAM" id="SSF52096">
    <property type="entry name" value="ClpP/crotonase"/>
    <property type="match status" value="1"/>
</dbReference>
<comment type="similarity">
    <text evidence="1">Belongs to the enoyl-CoA hydratase/isomerase family.</text>
</comment>
<dbReference type="Gene3D" id="1.10.12.10">
    <property type="entry name" value="Lyase 2-enoyl-coa Hydratase, Chain A, domain 2"/>
    <property type="match status" value="1"/>
</dbReference>
<dbReference type="InterPro" id="IPR014748">
    <property type="entry name" value="Enoyl-CoA_hydra_C"/>
</dbReference>
<gene>
    <name evidence="2" type="ORF">FIV42_07215</name>
</gene>
<dbReference type="EMBL" id="CP041186">
    <property type="protein sequence ID" value="QDG50528.1"/>
    <property type="molecule type" value="Genomic_DNA"/>
</dbReference>
<dbReference type="GO" id="GO:0003824">
    <property type="term" value="F:catalytic activity"/>
    <property type="evidence" value="ECO:0007669"/>
    <property type="project" value="UniProtKB-ARBA"/>
</dbReference>
<accession>A0A4Y6PQD7</accession>
<name>A0A4Y6PQD7_PERCE</name>
<keyword evidence="3" id="KW-1185">Reference proteome</keyword>
<evidence type="ECO:0000313" key="3">
    <source>
        <dbReference type="Proteomes" id="UP000315995"/>
    </source>
</evidence>
<evidence type="ECO:0000313" key="2">
    <source>
        <dbReference type="EMBL" id="QDG50528.1"/>
    </source>
</evidence>
<dbReference type="PANTHER" id="PTHR43802:SF1">
    <property type="entry name" value="IP11341P-RELATED"/>
    <property type="match status" value="1"/>
</dbReference>
<dbReference type="OrthoDB" id="5365311at2"/>
<dbReference type="AlphaFoldDB" id="A0A4Y6PQD7"/>
<proteinExistence type="inferred from homology"/>
<dbReference type="InterPro" id="IPR001753">
    <property type="entry name" value="Enoyl-CoA_hydra/iso"/>
</dbReference>
<dbReference type="RefSeq" id="WP_141197020.1">
    <property type="nucleotide sequence ID" value="NZ_CP041186.1"/>
</dbReference>
<protein>
    <submittedName>
        <fullName evidence="2">Crotonase/enoyl-CoA hydratase family protein</fullName>
    </submittedName>
</protein>
<dbReference type="CDD" id="cd06558">
    <property type="entry name" value="crotonase-like"/>
    <property type="match status" value="1"/>
</dbReference>